<accession>A0A1Y1YCU3</accession>
<evidence type="ECO:0000313" key="2">
    <source>
        <dbReference type="Proteomes" id="UP000193498"/>
    </source>
</evidence>
<protein>
    <submittedName>
        <fullName evidence="1">Uncharacterized protein</fullName>
    </submittedName>
</protein>
<reference evidence="1 2" key="1">
    <citation type="submission" date="2016-07" db="EMBL/GenBank/DDBJ databases">
        <title>Pervasive Adenine N6-methylation of Active Genes in Fungi.</title>
        <authorList>
            <consortium name="DOE Joint Genome Institute"/>
            <person name="Mondo S.J."/>
            <person name="Dannebaum R.O."/>
            <person name="Kuo R.C."/>
            <person name="Labutti K."/>
            <person name="Haridas S."/>
            <person name="Kuo A."/>
            <person name="Salamov A."/>
            <person name="Ahrendt S.R."/>
            <person name="Lipzen A."/>
            <person name="Sullivan W."/>
            <person name="Andreopoulos W.B."/>
            <person name="Clum A."/>
            <person name="Lindquist E."/>
            <person name="Daum C."/>
            <person name="Ramamoorthy G.K."/>
            <person name="Gryganskyi A."/>
            <person name="Culley D."/>
            <person name="Magnuson J.K."/>
            <person name="James T.Y."/>
            <person name="O'Malley M.A."/>
            <person name="Stajich J.E."/>
            <person name="Spatafora J.W."/>
            <person name="Visel A."/>
            <person name="Grigoriev I.V."/>
        </authorList>
    </citation>
    <scope>NUCLEOTIDE SEQUENCE [LARGE SCALE GENOMIC DNA]</scope>
    <source>
        <strain evidence="1 2">CBS 931.73</strain>
    </source>
</reference>
<organism evidence="1 2">
    <name type="scientific">Basidiobolus meristosporus CBS 931.73</name>
    <dbReference type="NCBI Taxonomy" id="1314790"/>
    <lineage>
        <taxon>Eukaryota</taxon>
        <taxon>Fungi</taxon>
        <taxon>Fungi incertae sedis</taxon>
        <taxon>Zoopagomycota</taxon>
        <taxon>Entomophthoromycotina</taxon>
        <taxon>Basidiobolomycetes</taxon>
        <taxon>Basidiobolales</taxon>
        <taxon>Basidiobolaceae</taxon>
        <taxon>Basidiobolus</taxon>
    </lineage>
</organism>
<dbReference type="OrthoDB" id="1882547at2759"/>
<dbReference type="InParanoid" id="A0A1Y1YCU3"/>
<evidence type="ECO:0000313" key="1">
    <source>
        <dbReference type="EMBL" id="ORX95808.1"/>
    </source>
</evidence>
<sequence>MPESHSGQENSSSESRYFGYPFEGAAPIRQPKEKPQSAEITTVQTLPGEKFLTYLPHDNFYQQKIALENAVLLAYYLNRSLILPPAYLGSLIEWDTFDAHYSLITSKNKQSKSYCSDISLRELASECLSYTAWTKVPWSTFFDLSKVKQYVRIYEEADFTYPGLMRYDIREEDIYFFKESVKYQHKFSDATTLRDGIKGHFQSLLHYSKLGEYDEKLLYVHSLNGRGRVQASHPDNYPVFQEMLKGYVWDNAGILQTAGLIIQKLGGEQNYLGIEVPTLELEFSDKISANLKAGLDVVVDNLLNSECEQPVGNRMLKAPSLDQCLMQHARNPCSSPILYLSTDAINPRAHVDFTPLFEQFPCTFTRHDFRAEFASLGVQLNQGDRINLAQHMISMVETEVVARGASAATTKKSMQGVYASLLHDIYYHKKSLTYTKIDFSH</sequence>
<name>A0A1Y1YCU3_9FUNG</name>
<dbReference type="PANTHER" id="PTHR36050">
    <property type="entry name" value="O-FUCOSYLTRANSFERASE 30"/>
    <property type="match status" value="1"/>
</dbReference>
<dbReference type="STRING" id="1314790.A0A1Y1YCU3"/>
<dbReference type="AlphaFoldDB" id="A0A1Y1YCU3"/>
<keyword evidence="2" id="KW-1185">Reference proteome</keyword>
<dbReference type="Proteomes" id="UP000193498">
    <property type="component" value="Unassembled WGS sequence"/>
</dbReference>
<gene>
    <name evidence="1" type="ORF">K493DRAFT_314809</name>
</gene>
<dbReference type="EMBL" id="MCFE01000167">
    <property type="protein sequence ID" value="ORX95808.1"/>
    <property type="molecule type" value="Genomic_DNA"/>
</dbReference>
<proteinExistence type="predicted"/>
<comment type="caution">
    <text evidence="1">The sequence shown here is derived from an EMBL/GenBank/DDBJ whole genome shotgun (WGS) entry which is preliminary data.</text>
</comment>
<dbReference type="PANTHER" id="PTHR36050:SF1">
    <property type="entry name" value="O-FUCOSYLTRANSFERASE 30"/>
    <property type="match status" value="1"/>
</dbReference>